<dbReference type="InterPro" id="IPR011701">
    <property type="entry name" value="MFS"/>
</dbReference>
<dbReference type="InterPro" id="IPR020846">
    <property type="entry name" value="MFS_dom"/>
</dbReference>
<dbReference type="PANTHER" id="PTHR42718">
    <property type="entry name" value="MAJOR FACILITATOR SUPERFAMILY MULTIDRUG TRANSPORTER MFSC"/>
    <property type="match status" value="1"/>
</dbReference>
<keyword evidence="5 7" id="KW-0472">Membrane</keyword>
<dbReference type="EMBL" id="JAABOA010001274">
    <property type="protein sequence ID" value="KAF9581900.1"/>
    <property type="molecule type" value="Genomic_DNA"/>
</dbReference>
<evidence type="ECO:0000256" key="6">
    <source>
        <dbReference type="SAM" id="MobiDB-lite"/>
    </source>
</evidence>
<feature type="transmembrane region" description="Helical" evidence="7">
    <location>
        <begin position="405"/>
        <end position="426"/>
    </location>
</feature>
<proteinExistence type="predicted"/>
<comment type="caution">
    <text evidence="9">The sequence shown here is derived from an EMBL/GenBank/DDBJ whole genome shotgun (WGS) entry which is preliminary data.</text>
</comment>
<evidence type="ECO:0000256" key="3">
    <source>
        <dbReference type="ARBA" id="ARBA00022692"/>
    </source>
</evidence>
<feature type="transmembrane region" description="Helical" evidence="7">
    <location>
        <begin position="209"/>
        <end position="229"/>
    </location>
</feature>
<dbReference type="OrthoDB" id="2130629at2759"/>
<dbReference type="InterPro" id="IPR036259">
    <property type="entry name" value="MFS_trans_sf"/>
</dbReference>
<evidence type="ECO:0000256" key="4">
    <source>
        <dbReference type="ARBA" id="ARBA00022989"/>
    </source>
</evidence>
<feature type="transmembrane region" description="Helical" evidence="7">
    <location>
        <begin position="179"/>
        <end position="203"/>
    </location>
</feature>
<dbReference type="PROSITE" id="PS50850">
    <property type="entry name" value="MFS"/>
    <property type="match status" value="1"/>
</dbReference>
<evidence type="ECO:0000259" key="8">
    <source>
        <dbReference type="PROSITE" id="PS50850"/>
    </source>
</evidence>
<feature type="transmembrane region" description="Helical" evidence="7">
    <location>
        <begin position="375"/>
        <end position="393"/>
    </location>
</feature>
<evidence type="ECO:0000256" key="2">
    <source>
        <dbReference type="ARBA" id="ARBA00022448"/>
    </source>
</evidence>
<accession>A0A9P6FWC4</accession>
<keyword evidence="4 7" id="KW-1133">Transmembrane helix</keyword>
<organism evidence="9 10">
    <name type="scientific">Lunasporangiospora selenospora</name>
    <dbReference type="NCBI Taxonomy" id="979761"/>
    <lineage>
        <taxon>Eukaryota</taxon>
        <taxon>Fungi</taxon>
        <taxon>Fungi incertae sedis</taxon>
        <taxon>Mucoromycota</taxon>
        <taxon>Mortierellomycotina</taxon>
        <taxon>Mortierellomycetes</taxon>
        <taxon>Mortierellales</taxon>
        <taxon>Mortierellaceae</taxon>
        <taxon>Lunasporangiospora</taxon>
    </lineage>
</organism>
<feature type="transmembrane region" description="Helical" evidence="7">
    <location>
        <begin position="53"/>
        <end position="78"/>
    </location>
</feature>
<name>A0A9P6FWC4_9FUNG</name>
<evidence type="ECO:0000256" key="1">
    <source>
        <dbReference type="ARBA" id="ARBA00004141"/>
    </source>
</evidence>
<feature type="transmembrane region" description="Helical" evidence="7">
    <location>
        <begin position="342"/>
        <end position="363"/>
    </location>
</feature>
<dbReference type="Pfam" id="PF07690">
    <property type="entry name" value="MFS_1"/>
    <property type="match status" value="1"/>
</dbReference>
<dbReference type="SUPFAM" id="SSF103473">
    <property type="entry name" value="MFS general substrate transporter"/>
    <property type="match status" value="1"/>
</dbReference>
<dbReference type="GO" id="GO:0022857">
    <property type="term" value="F:transmembrane transporter activity"/>
    <property type="evidence" value="ECO:0007669"/>
    <property type="project" value="InterPro"/>
</dbReference>
<gene>
    <name evidence="9" type="ORF">BGW38_000920</name>
</gene>
<feature type="transmembrane region" description="Helical" evidence="7">
    <location>
        <begin position="90"/>
        <end position="108"/>
    </location>
</feature>
<dbReference type="GO" id="GO:0016020">
    <property type="term" value="C:membrane"/>
    <property type="evidence" value="ECO:0007669"/>
    <property type="project" value="UniProtKB-SubCell"/>
</dbReference>
<protein>
    <recommendedName>
        <fullName evidence="8">Major facilitator superfamily (MFS) profile domain-containing protein</fullName>
    </recommendedName>
</protein>
<keyword evidence="10" id="KW-1185">Reference proteome</keyword>
<evidence type="ECO:0000256" key="5">
    <source>
        <dbReference type="ARBA" id="ARBA00023136"/>
    </source>
</evidence>
<evidence type="ECO:0000313" key="10">
    <source>
        <dbReference type="Proteomes" id="UP000780801"/>
    </source>
</evidence>
<dbReference type="PANTHER" id="PTHR42718:SF9">
    <property type="entry name" value="MAJOR FACILITATOR SUPERFAMILY MULTIDRUG TRANSPORTER MFSC"/>
    <property type="match status" value="1"/>
</dbReference>
<reference evidence="9" key="1">
    <citation type="journal article" date="2020" name="Fungal Divers.">
        <title>Resolving the Mortierellaceae phylogeny through synthesis of multi-gene phylogenetics and phylogenomics.</title>
        <authorList>
            <person name="Vandepol N."/>
            <person name="Liber J."/>
            <person name="Desiro A."/>
            <person name="Na H."/>
            <person name="Kennedy M."/>
            <person name="Barry K."/>
            <person name="Grigoriev I.V."/>
            <person name="Miller A.N."/>
            <person name="O'Donnell K."/>
            <person name="Stajich J.E."/>
            <person name="Bonito G."/>
        </authorList>
    </citation>
    <scope>NUCLEOTIDE SEQUENCE</scope>
    <source>
        <strain evidence="9">KOD1015</strain>
    </source>
</reference>
<feature type="transmembrane region" description="Helical" evidence="7">
    <location>
        <begin position="273"/>
        <end position="290"/>
    </location>
</feature>
<feature type="region of interest" description="Disordered" evidence="6">
    <location>
        <begin position="502"/>
        <end position="537"/>
    </location>
</feature>
<feature type="transmembrane region" description="Helical" evidence="7">
    <location>
        <begin position="241"/>
        <end position="261"/>
    </location>
</feature>
<keyword evidence="3 7" id="KW-0812">Transmembrane</keyword>
<comment type="subcellular location">
    <subcellularLocation>
        <location evidence="1">Membrane</location>
        <topology evidence="1">Multi-pass membrane protein</topology>
    </subcellularLocation>
</comment>
<evidence type="ECO:0000256" key="7">
    <source>
        <dbReference type="SAM" id="Phobius"/>
    </source>
</evidence>
<keyword evidence="2" id="KW-0813">Transport</keyword>
<feature type="domain" description="Major facilitator superfamily (MFS) profile" evidence="8">
    <location>
        <begin position="54"/>
        <end position="499"/>
    </location>
</feature>
<dbReference type="Proteomes" id="UP000780801">
    <property type="component" value="Unassembled WGS sequence"/>
</dbReference>
<feature type="transmembrane region" description="Helical" evidence="7">
    <location>
        <begin position="311"/>
        <end position="330"/>
    </location>
</feature>
<sequence>MSQAHIDNEDTIVRMPEFSKEAVEYTVPDNTTSSSPEKKPTRIEAIRESMKPALLYVVSTAQFLDIVNGASVAVALLPIAKDLKFTTSEAIWIINAYTIAFAGLLLISGRLGDLFGHRRVFLFGLFWFALWSLVVSFSTSPIMFVMARVLQGMGAANTVPSAMALIATNYPPGPARSKAFGVFGAFGGMGAVTGILLAGGLISSIGWPWIFRISSIAAFLLWPLGFLAIPVIPPKAEKPKIDFIGATMATLGVTGVVFYISSGVDYGWASAKTLPVFLISIALLFAFVFVESKVASPIMPLRVWKYRTFSASVILAFVQMAMMQGVIFYSNMVFQEVYGWSSIKTAVGFLVHSLLAVVVFTVMGRIMPRLRLKPLILVGLVLRCGTALMFSFVDENTPYMRLPFPAFVLHVFGIGFTMLPLQVTAVRDAENKDQGLVGAIYNTGLQLGAPFGLAVLNVIAISANGNEPSTGHGNPALMKGYRNAFYGIIAFGPAVASTKKAESKDLESGESATQEEQIVTVTAPENGEPVAFESDVSTISSKQEYSLEKKHQV</sequence>
<feature type="transmembrane region" description="Helical" evidence="7">
    <location>
        <begin position="120"/>
        <end position="139"/>
    </location>
</feature>
<evidence type="ECO:0000313" key="9">
    <source>
        <dbReference type="EMBL" id="KAF9581900.1"/>
    </source>
</evidence>
<feature type="compositionally biased region" description="Polar residues" evidence="6">
    <location>
        <begin position="510"/>
        <end position="520"/>
    </location>
</feature>
<dbReference type="AlphaFoldDB" id="A0A9P6FWC4"/>
<dbReference type="Gene3D" id="1.20.1250.20">
    <property type="entry name" value="MFS general substrate transporter like domains"/>
    <property type="match status" value="1"/>
</dbReference>